<protein>
    <submittedName>
        <fullName evidence="6">Alpha-N-acetylglucosaminidase</fullName>
    </submittedName>
</protein>
<dbReference type="Pfam" id="PF12972">
    <property type="entry name" value="NAGLU_C"/>
    <property type="match status" value="1"/>
</dbReference>
<keyword evidence="7" id="KW-1185">Reference proteome</keyword>
<accession>A0A152A5G6</accession>
<name>A0A152A5G6_TIELA</name>
<dbReference type="InterPro" id="IPR024732">
    <property type="entry name" value="NAGLU_C"/>
</dbReference>
<feature type="signal peptide" evidence="2">
    <location>
        <begin position="1"/>
        <end position="21"/>
    </location>
</feature>
<dbReference type="InterPro" id="IPR029018">
    <property type="entry name" value="Hex-like_dom2"/>
</dbReference>
<evidence type="ECO:0000256" key="1">
    <source>
        <dbReference type="ARBA" id="ARBA00022801"/>
    </source>
</evidence>
<dbReference type="STRING" id="361077.A0A152A5G6"/>
<feature type="domain" description="Alpha-N-acetylglucosaminidase C-terminal" evidence="5">
    <location>
        <begin position="522"/>
        <end position="781"/>
    </location>
</feature>
<dbReference type="Gene3D" id="1.20.120.670">
    <property type="entry name" value="N-acetyl-b-d-glucoasminidase"/>
    <property type="match status" value="1"/>
</dbReference>
<dbReference type="OrthoDB" id="15497at2759"/>
<proteinExistence type="predicted"/>
<keyword evidence="2" id="KW-0732">Signal</keyword>
<feature type="chain" id="PRO_5007593635" evidence="2">
    <location>
        <begin position="22"/>
        <end position="795"/>
    </location>
</feature>
<evidence type="ECO:0000313" key="7">
    <source>
        <dbReference type="Proteomes" id="UP000076078"/>
    </source>
</evidence>
<keyword evidence="1" id="KW-0378">Hydrolase</keyword>
<gene>
    <name evidence="6" type="ORF">DLAC_01931</name>
</gene>
<evidence type="ECO:0000259" key="4">
    <source>
        <dbReference type="Pfam" id="PF12971"/>
    </source>
</evidence>
<dbReference type="Proteomes" id="UP000076078">
    <property type="component" value="Unassembled WGS sequence"/>
</dbReference>
<comment type="caution">
    <text evidence="6">The sequence shown here is derived from an EMBL/GenBank/DDBJ whole genome shotgun (WGS) entry which is preliminary data.</text>
</comment>
<dbReference type="EMBL" id="LODT01000009">
    <property type="protein sequence ID" value="KYR01341.1"/>
    <property type="molecule type" value="Genomic_DNA"/>
</dbReference>
<evidence type="ECO:0000259" key="3">
    <source>
        <dbReference type="Pfam" id="PF05089"/>
    </source>
</evidence>
<dbReference type="PANTHER" id="PTHR12872">
    <property type="entry name" value="ALPHA-N-ACETYLGLUCOSAMINIDASE"/>
    <property type="match status" value="1"/>
</dbReference>
<evidence type="ECO:0000259" key="5">
    <source>
        <dbReference type="Pfam" id="PF12972"/>
    </source>
</evidence>
<dbReference type="Gene3D" id="3.30.379.10">
    <property type="entry name" value="Chitobiase/beta-hexosaminidase domain 2-like"/>
    <property type="match status" value="1"/>
</dbReference>
<sequence>MLKQLIFYVLLLLLISNFINCNSIHQQQHIKINSGGSVEFTEQDELATSTSTTIKNNVINNIFKKSRDHNEQQDVEITTAYSLIERILGEQYLTSFEFNLQIQSDHQEYFQLQSNNTSGKISITANSGVNMAQGLYYYLKYYCFCSFTWTGDQCQFNHKTHPTSDNPLPTVPQMVQIEIPSLYRYYMNVCTFGYTTVWWNWTQWEREIDWMALNGYNLPLAFNGQEYIWYQVFSELGLSQDEIFDWLSGPAFLPWNRMGNINNWGGPITMEWMAQQRDLQIQILQRMRSYGMQAVLPGFAGHVPQSLATLYPQANITVLGSWCNFTGTSFLESSDPLYVKITNLFISTQNKVYGTDHFYNFDPFNELDPPSNQTDYLRNTSVSMFNNLIQADPDAIWVLQGWFLVNDQEFWQPNQTEAFLSGIPMGNLIVLDLWADVIPGWNLTNFFYGHYWVWCMLHNFGGRTGMYGRLPFISTSPIEARSMCSNMVGTGLTPEAIDQNVIVYDLMSEMSWRSTPPNLTQWVVDYTHRRYGKLEPHLVDLWLSLSTTVFNCSANETEGNMGAPFSLVAQRPQMIFGDNLFYPMDVLVDAWYQYFLVNDSYIVQTDSFNFDVTEITIQALSNYFLTEYMNLQVAFNQSNLNEFEQISERMLNIIDYMEMIAASQQINLVGLWTLNARQWSPSNYSNLEFNARNQLTLWGPQDSVLHDYAYKLWSGLIGDFYYTRWMIFFKYTITCIQDSMTFNATYVDETVAFFEQTWNEDLNIYPYYPTGSSIKISKFIQTQVNIPTNSSSASE</sequence>
<dbReference type="PANTHER" id="PTHR12872:SF1">
    <property type="entry name" value="ALPHA-N-ACETYLGLUCOSAMINIDASE"/>
    <property type="match status" value="1"/>
</dbReference>
<dbReference type="Pfam" id="PF05089">
    <property type="entry name" value="NAGLU"/>
    <property type="match status" value="1"/>
</dbReference>
<feature type="domain" description="Alpha-N-acetylglucosaminidase tim-barrel" evidence="3">
    <location>
        <begin position="184"/>
        <end position="513"/>
    </location>
</feature>
<reference evidence="6 7" key="1">
    <citation type="submission" date="2015-12" db="EMBL/GenBank/DDBJ databases">
        <title>Dictyostelia acquired genes for synthesis and detection of signals that induce cell-type specialization by lateral gene transfer from prokaryotes.</title>
        <authorList>
            <person name="Gloeckner G."/>
            <person name="Schaap P."/>
        </authorList>
    </citation>
    <scope>NUCLEOTIDE SEQUENCE [LARGE SCALE GENOMIC DNA]</scope>
    <source>
        <strain evidence="6 7">TK</strain>
    </source>
</reference>
<dbReference type="InterPro" id="IPR024240">
    <property type="entry name" value="NAGLU_N"/>
</dbReference>
<dbReference type="InParanoid" id="A0A152A5G6"/>
<dbReference type="FunCoup" id="A0A152A5G6">
    <property type="interactions" value="3"/>
</dbReference>
<dbReference type="InterPro" id="IPR024733">
    <property type="entry name" value="NAGLU_tim-barrel"/>
</dbReference>
<dbReference type="Gene3D" id="3.20.20.80">
    <property type="entry name" value="Glycosidases"/>
    <property type="match status" value="1"/>
</dbReference>
<organism evidence="6 7">
    <name type="scientific">Tieghemostelium lacteum</name>
    <name type="common">Slime mold</name>
    <name type="synonym">Dictyostelium lacteum</name>
    <dbReference type="NCBI Taxonomy" id="361077"/>
    <lineage>
        <taxon>Eukaryota</taxon>
        <taxon>Amoebozoa</taxon>
        <taxon>Evosea</taxon>
        <taxon>Eumycetozoa</taxon>
        <taxon>Dictyostelia</taxon>
        <taxon>Dictyosteliales</taxon>
        <taxon>Raperosteliaceae</taxon>
        <taxon>Tieghemostelium</taxon>
    </lineage>
</organism>
<dbReference type="OMA" id="YGQPFVW"/>
<feature type="domain" description="Alpha-N-acetylglucosaminidase N-terminal" evidence="4">
    <location>
        <begin position="79"/>
        <end position="156"/>
    </location>
</feature>
<dbReference type="GO" id="GO:0016787">
    <property type="term" value="F:hydrolase activity"/>
    <property type="evidence" value="ECO:0007669"/>
    <property type="project" value="UniProtKB-KW"/>
</dbReference>
<dbReference type="InterPro" id="IPR007781">
    <property type="entry name" value="NAGLU"/>
</dbReference>
<dbReference type="AlphaFoldDB" id="A0A152A5G6"/>
<dbReference type="Pfam" id="PF12971">
    <property type="entry name" value="NAGLU_N"/>
    <property type="match status" value="1"/>
</dbReference>
<evidence type="ECO:0000256" key="2">
    <source>
        <dbReference type="SAM" id="SignalP"/>
    </source>
</evidence>
<evidence type="ECO:0000313" key="6">
    <source>
        <dbReference type="EMBL" id="KYR01341.1"/>
    </source>
</evidence>